<feature type="region of interest" description="Disordered" evidence="1">
    <location>
        <begin position="71"/>
        <end position="119"/>
    </location>
</feature>
<evidence type="ECO:0000313" key="3">
    <source>
        <dbReference type="Proteomes" id="UP001154312"/>
    </source>
</evidence>
<organism evidence="2 3">
    <name type="scientific">Pelotomaculum isophthalicicum JI</name>
    <dbReference type="NCBI Taxonomy" id="947010"/>
    <lineage>
        <taxon>Bacteria</taxon>
        <taxon>Bacillati</taxon>
        <taxon>Bacillota</taxon>
        <taxon>Clostridia</taxon>
        <taxon>Eubacteriales</taxon>
        <taxon>Desulfotomaculaceae</taxon>
        <taxon>Pelotomaculum</taxon>
    </lineage>
</organism>
<dbReference type="Proteomes" id="UP001154312">
    <property type="component" value="Unassembled WGS sequence"/>
</dbReference>
<proteinExistence type="predicted"/>
<accession>A0A9X4GYA7</accession>
<protein>
    <submittedName>
        <fullName evidence="2">Uncharacterized protein</fullName>
    </submittedName>
</protein>
<feature type="region of interest" description="Disordered" evidence="1">
    <location>
        <begin position="198"/>
        <end position="219"/>
    </location>
</feature>
<dbReference type="AlphaFoldDB" id="A0A9X4GYA7"/>
<feature type="compositionally biased region" description="Basic and acidic residues" evidence="1">
    <location>
        <begin position="71"/>
        <end position="85"/>
    </location>
</feature>
<dbReference type="RefSeq" id="WP_277442810.1">
    <property type="nucleotide sequence ID" value="NZ_JAKOAV010000005.1"/>
</dbReference>
<dbReference type="InterPro" id="IPR046680">
    <property type="entry name" value="DUF6550"/>
</dbReference>
<feature type="compositionally biased region" description="Low complexity" evidence="1">
    <location>
        <begin position="101"/>
        <end position="112"/>
    </location>
</feature>
<sequence>MKKLIIVGIGIIACVALCAAVWPRNAEVGDLPAEPVKTAVIAEIEASQKEVSPFILSDDTPVAEPKTVAENELTKNEVIKAEEKTQPSAPSKPASLPVVTSKSSAQPSSSQKSGDRAIIDGKPHIWIPGFGWIEDHGGGSIGITIDGEGDINKQVGIMGGGTTVGNPGDELTGNKIGIMGGGTVAEDMYENGHKIGIMGGSESSSREATSPPSEQSEPVNGEIHIVFVEVPEKNSTPPPYKPNTTPQYLLSALPNYLRFTLRPYGHGHKVCRSYLFFVVQSKPISGSSQARRFSSGLSGSYEAVVK</sequence>
<evidence type="ECO:0000313" key="2">
    <source>
        <dbReference type="EMBL" id="MDF9407582.1"/>
    </source>
</evidence>
<name>A0A9X4GYA7_9FIRM</name>
<evidence type="ECO:0000256" key="1">
    <source>
        <dbReference type="SAM" id="MobiDB-lite"/>
    </source>
</evidence>
<keyword evidence="3" id="KW-1185">Reference proteome</keyword>
<dbReference type="Pfam" id="PF20187">
    <property type="entry name" value="DUF6550"/>
    <property type="match status" value="1"/>
</dbReference>
<reference evidence="2" key="1">
    <citation type="submission" date="2022-02" db="EMBL/GenBank/DDBJ databases">
        <authorList>
            <person name="Leng L."/>
        </authorList>
    </citation>
    <scope>NUCLEOTIDE SEQUENCE</scope>
    <source>
        <strain evidence="2">JI</strain>
    </source>
</reference>
<feature type="compositionally biased region" description="Polar residues" evidence="1">
    <location>
        <begin position="201"/>
        <end position="218"/>
    </location>
</feature>
<gene>
    <name evidence="2" type="ORF">L7E55_04290</name>
</gene>
<dbReference type="EMBL" id="JAKOAV010000005">
    <property type="protein sequence ID" value="MDF9407582.1"/>
    <property type="molecule type" value="Genomic_DNA"/>
</dbReference>
<comment type="caution">
    <text evidence="2">The sequence shown here is derived from an EMBL/GenBank/DDBJ whole genome shotgun (WGS) entry which is preliminary data.</text>
</comment>